<feature type="domain" description="PhoU" evidence="9">
    <location>
        <begin position="17"/>
        <end position="103"/>
    </location>
</feature>
<dbReference type="InterPro" id="IPR028366">
    <property type="entry name" value="PhoU"/>
</dbReference>
<comment type="subunit">
    <text evidence="3 8">Homodimer.</text>
</comment>
<protein>
    <recommendedName>
        <fullName evidence="8">Phosphate-specific transport system accessory protein PhoU</fullName>
    </recommendedName>
</protein>
<dbReference type="SUPFAM" id="SSF109755">
    <property type="entry name" value="PhoU-like"/>
    <property type="match status" value="1"/>
</dbReference>
<dbReference type="GO" id="GO:0005737">
    <property type="term" value="C:cytoplasm"/>
    <property type="evidence" value="ECO:0007669"/>
    <property type="project" value="UniProtKB-SubCell"/>
</dbReference>
<comment type="function">
    <text evidence="7 8">Plays a role in the regulation of phosphate uptake.</text>
</comment>
<evidence type="ECO:0000256" key="8">
    <source>
        <dbReference type="PIRNR" id="PIRNR003107"/>
    </source>
</evidence>
<comment type="subcellular location">
    <subcellularLocation>
        <location evidence="1 8">Cytoplasm</location>
    </subcellularLocation>
</comment>
<reference evidence="10" key="1">
    <citation type="submission" date="2020-10" db="EMBL/GenBank/DDBJ databases">
        <authorList>
            <person name="Gilroy R."/>
        </authorList>
    </citation>
    <scope>NUCLEOTIDE SEQUENCE</scope>
    <source>
        <strain evidence="10">7293</strain>
    </source>
</reference>
<dbReference type="EMBL" id="JADIMT010000066">
    <property type="protein sequence ID" value="MBO8436379.1"/>
    <property type="molecule type" value="Genomic_DNA"/>
</dbReference>
<accession>A0A9D9E3E5</accession>
<dbReference type="GO" id="GO:0045936">
    <property type="term" value="P:negative regulation of phosphate metabolic process"/>
    <property type="evidence" value="ECO:0007669"/>
    <property type="project" value="InterPro"/>
</dbReference>
<comment type="similarity">
    <text evidence="2 8">Belongs to the PhoU family.</text>
</comment>
<evidence type="ECO:0000256" key="1">
    <source>
        <dbReference type="ARBA" id="ARBA00004496"/>
    </source>
</evidence>
<gene>
    <name evidence="10" type="primary">phoU</name>
    <name evidence="10" type="ORF">IAA97_05325</name>
</gene>
<sequence length="221" mass="24452">MRTRFDSELETLYVSMIKMGSLTEDTLTALQETLSGKSRAKLDGITDIAREISEKDREIEALCLRLLLRRQPVAKDLRTISSAMKMVYDIERIADNSVDIAEILPFIESEELTSRIGLDKMIGTVIEMVTGAIDAFVHSDAAKASAVIAEDDAADKAFDQAKQMVTAMIREGDKDAQEAPDLLMVAKYLERMGDHAASLARWVLNSLDASGDWLNNPVQVN</sequence>
<dbReference type="AlphaFoldDB" id="A0A9D9E3E5"/>
<dbReference type="InterPro" id="IPR026022">
    <property type="entry name" value="PhoU_dom"/>
</dbReference>
<dbReference type="PANTHER" id="PTHR42930">
    <property type="entry name" value="PHOSPHATE-SPECIFIC TRANSPORT SYSTEM ACCESSORY PROTEIN PHOU"/>
    <property type="match status" value="1"/>
</dbReference>
<evidence type="ECO:0000256" key="6">
    <source>
        <dbReference type="ARBA" id="ARBA00022592"/>
    </source>
</evidence>
<evidence type="ECO:0000256" key="4">
    <source>
        <dbReference type="ARBA" id="ARBA00022448"/>
    </source>
</evidence>
<reference evidence="10" key="2">
    <citation type="journal article" date="2021" name="PeerJ">
        <title>Extensive microbial diversity within the chicken gut microbiome revealed by metagenomics and culture.</title>
        <authorList>
            <person name="Gilroy R."/>
            <person name="Ravi A."/>
            <person name="Getino M."/>
            <person name="Pursley I."/>
            <person name="Horton D.L."/>
            <person name="Alikhan N.F."/>
            <person name="Baker D."/>
            <person name="Gharbi K."/>
            <person name="Hall N."/>
            <person name="Watson M."/>
            <person name="Adriaenssens E.M."/>
            <person name="Foster-Nyarko E."/>
            <person name="Jarju S."/>
            <person name="Secka A."/>
            <person name="Antonio M."/>
            <person name="Oren A."/>
            <person name="Chaudhuri R.R."/>
            <person name="La Ragione R."/>
            <person name="Hildebrand F."/>
            <person name="Pallen M.J."/>
        </authorList>
    </citation>
    <scope>NUCLEOTIDE SEQUENCE</scope>
    <source>
        <strain evidence="10">7293</strain>
    </source>
</reference>
<evidence type="ECO:0000313" key="10">
    <source>
        <dbReference type="EMBL" id="MBO8436379.1"/>
    </source>
</evidence>
<dbReference type="NCBIfam" id="TIGR02135">
    <property type="entry name" value="phoU_full"/>
    <property type="match status" value="1"/>
</dbReference>
<dbReference type="PIRSF" id="PIRSF003107">
    <property type="entry name" value="PhoU"/>
    <property type="match status" value="1"/>
</dbReference>
<evidence type="ECO:0000256" key="3">
    <source>
        <dbReference type="ARBA" id="ARBA00011738"/>
    </source>
</evidence>
<evidence type="ECO:0000256" key="7">
    <source>
        <dbReference type="ARBA" id="ARBA00056181"/>
    </source>
</evidence>
<evidence type="ECO:0000259" key="9">
    <source>
        <dbReference type="Pfam" id="PF01895"/>
    </source>
</evidence>
<dbReference type="Gene3D" id="1.20.58.220">
    <property type="entry name" value="Phosphate transport system protein phou homolog 2, domain 2"/>
    <property type="match status" value="1"/>
</dbReference>
<keyword evidence="6 8" id="KW-0592">Phosphate transport</keyword>
<dbReference type="FunFam" id="1.20.58.220:FF:000004">
    <property type="entry name" value="Phosphate-specific transport system accessory protein PhoU"/>
    <property type="match status" value="1"/>
</dbReference>
<evidence type="ECO:0000313" key="11">
    <source>
        <dbReference type="Proteomes" id="UP000823615"/>
    </source>
</evidence>
<name>A0A9D9E3E5_9SPIO</name>
<dbReference type="GO" id="GO:0030643">
    <property type="term" value="P:intracellular phosphate ion homeostasis"/>
    <property type="evidence" value="ECO:0007669"/>
    <property type="project" value="InterPro"/>
</dbReference>
<dbReference type="Pfam" id="PF01895">
    <property type="entry name" value="PhoU"/>
    <property type="match status" value="2"/>
</dbReference>
<keyword evidence="5 8" id="KW-0963">Cytoplasm</keyword>
<dbReference type="Proteomes" id="UP000823615">
    <property type="component" value="Unassembled WGS sequence"/>
</dbReference>
<feature type="domain" description="PhoU" evidence="9">
    <location>
        <begin position="119"/>
        <end position="203"/>
    </location>
</feature>
<dbReference type="PANTHER" id="PTHR42930:SF3">
    <property type="entry name" value="PHOSPHATE-SPECIFIC TRANSPORT SYSTEM ACCESSORY PROTEIN PHOU"/>
    <property type="match status" value="1"/>
</dbReference>
<organism evidence="10 11">
    <name type="scientific">Candidatus Ornithospirochaeta stercoripullorum</name>
    <dbReference type="NCBI Taxonomy" id="2840899"/>
    <lineage>
        <taxon>Bacteria</taxon>
        <taxon>Pseudomonadati</taxon>
        <taxon>Spirochaetota</taxon>
        <taxon>Spirochaetia</taxon>
        <taxon>Spirochaetales</taxon>
        <taxon>Spirochaetaceae</taxon>
        <taxon>Spirochaetaceae incertae sedis</taxon>
        <taxon>Candidatus Ornithospirochaeta</taxon>
    </lineage>
</organism>
<dbReference type="GO" id="GO:0006817">
    <property type="term" value="P:phosphate ion transport"/>
    <property type="evidence" value="ECO:0007669"/>
    <property type="project" value="UniProtKB-KW"/>
</dbReference>
<keyword evidence="4 8" id="KW-0813">Transport</keyword>
<dbReference type="InterPro" id="IPR038078">
    <property type="entry name" value="PhoU-like_sf"/>
</dbReference>
<comment type="caution">
    <text evidence="10">The sequence shown here is derived from an EMBL/GenBank/DDBJ whole genome shotgun (WGS) entry which is preliminary data.</text>
</comment>
<evidence type="ECO:0000256" key="2">
    <source>
        <dbReference type="ARBA" id="ARBA00008107"/>
    </source>
</evidence>
<evidence type="ECO:0000256" key="5">
    <source>
        <dbReference type="ARBA" id="ARBA00022490"/>
    </source>
</evidence>
<proteinExistence type="inferred from homology"/>